<comment type="caution">
    <text evidence="2">The sequence shown here is derived from an EMBL/GenBank/DDBJ whole genome shotgun (WGS) entry which is preliminary data.</text>
</comment>
<dbReference type="EMBL" id="JAGRYU010000008">
    <property type="protein sequence ID" value="MBU4681344.1"/>
    <property type="molecule type" value="Genomic_DNA"/>
</dbReference>
<dbReference type="Proteomes" id="UP000686327">
    <property type="component" value="Unassembled WGS sequence"/>
</dbReference>
<dbReference type="Pfam" id="PF18228">
    <property type="entry name" value="CdiI_N"/>
    <property type="match status" value="1"/>
</dbReference>
<proteinExistence type="predicted"/>
<dbReference type="CDD" id="cd20699">
    <property type="entry name" value="CdiI_ECL-like"/>
    <property type="match status" value="1"/>
</dbReference>
<protein>
    <recommendedName>
        <fullName evidence="1">CdiI C-terminal domain-containing protein</fullName>
    </recommendedName>
</protein>
<sequence length="148" mass="17431">MFGIFTEDKIIKSEFNEAVLPASIVIGDFKEGMQIPVDYWDISQYRASWLSSLKKGVNENNNSILFVSMYSPKEVSFLFSWILYFRKDNVIIQNKMIFLDEIKNFSLDEINTYCGEYESFSEGEKISEWYTTIDEVKKFITYLERVLS</sequence>
<keyword evidence="3" id="KW-1185">Reference proteome</keyword>
<evidence type="ECO:0000313" key="3">
    <source>
        <dbReference type="Proteomes" id="UP000686327"/>
    </source>
</evidence>
<evidence type="ECO:0000313" key="2">
    <source>
        <dbReference type="EMBL" id="MBU4681344.1"/>
    </source>
</evidence>
<organism evidence="2 3">
    <name type="scientific">Cedecea davisae</name>
    <dbReference type="NCBI Taxonomy" id="158484"/>
    <lineage>
        <taxon>Bacteria</taxon>
        <taxon>Pseudomonadati</taxon>
        <taxon>Pseudomonadota</taxon>
        <taxon>Gammaproteobacteria</taxon>
        <taxon>Enterobacterales</taxon>
        <taxon>Enterobacteriaceae</taxon>
        <taxon>Cedecea</taxon>
    </lineage>
</organism>
<reference evidence="3" key="1">
    <citation type="submission" date="2023-07" db="EMBL/GenBank/DDBJ databases">
        <title>Cedecea davisae an AmpC producer and its therapeutic implications.</title>
        <authorList>
            <person name="Notter J."/>
        </authorList>
    </citation>
    <scope>NUCLEOTIDE SEQUENCE [LARGE SCALE GENOMIC DNA]</scope>
    <source>
        <strain evidence="3">1</strain>
    </source>
</reference>
<dbReference type="InterPro" id="IPR040509">
    <property type="entry name" value="CdiI_C"/>
</dbReference>
<feature type="domain" description="CdiI C-terminal" evidence="1">
    <location>
        <begin position="36"/>
        <end position="139"/>
    </location>
</feature>
<gene>
    <name evidence="2" type="ORF">KC222_04905</name>
</gene>
<dbReference type="RefSeq" id="WP_216374851.1">
    <property type="nucleotide sequence ID" value="NZ_JAGRYT010000012.1"/>
</dbReference>
<evidence type="ECO:0000259" key="1">
    <source>
        <dbReference type="Pfam" id="PF18228"/>
    </source>
</evidence>
<accession>A0ABS6DET5</accession>
<name>A0ABS6DET5_9ENTR</name>